<dbReference type="EMBL" id="JAPFFI010000014">
    <property type="protein sequence ID" value="KAJ6367348.1"/>
    <property type="molecule type" value="Genomic_DNA"/>
</dbReference>
<dbReference type="InterPro" id="IPR036259">
    <property type="entry name" value="MFS_trans_sf"/>
</dbReference>
<dbReference type="PANTHER" id="PTHR12357">
    <property type="entry name" value="YTH YT521-B HOMOLOGY DOMAIN-CONTAINING"/>
    <property type="match status" value="1"/>
</dbReference>
<reference evidence="4" key="1">
    <citation type="submission" date="2022-10" db="EMBL/GenBank/DDBJ databases">
        <authorList>
            <person name="Hyden B.L."/>
            <person name="Feng K."/>
            <person name="Yates T."/>
            <person name="Jawdy S."/>
            <person name="Smart L.B."/>
            <person name="Muchero W."/>
        </authorList>
    </citation>
    <scope>NUCLEOTIDE SEQUENCE</scope>
    <source>
        <tissue evidence="4">Shoot tip</tissue>
    </source>
</reference>
<organism evidence="4 5">
    <name type="scientific">Salix suchowensis</name>
    <dbReference type="NCBI Taxonomy" id="1278906"/>
    <lineage>
        <taxon>Eukaryota</taxon>
        <taxon>Viridiplantae</taxon>
        <taxon>Streptophyta</taxon>
        <taxon>Embryophyta</taxon>
        <taxon>Tracheophyta</taxon>
        <taxon>Spermatophyta</taxon>
        <taxon>Magnoliopsida</taxon>
        <taxon>eudicotyledons</taxon>
        <taxon>Gunneridae</taxon>
        <taxon>Pentapetalae</taxon>
        <taxon>rosids</taxon>
        <taxon>fabids</taxon>
        <taxon>Malpighiales</taxon>
        <taxon>Salicaceae</taxon>
        <taxon>Saliceae</taxon>
        <taxon>Salix</taxon>
    </lineage>
</organism>
<feature type="region of interest" description="Disordered" evidence="1">
    <location>
        <begin position="182"/>
        <end position="250"/>
    </location>
</feature>
<accession>A0ABQ9B0H8</accession>
<evidence type="ECO:0000313" key="4">
    <source>
        <dbReference type="EMBL" id="KAJ6367348.1"/>
    </source>
</evidence>
<name>A0ABQ9B0H8_9ROSI</name>
<dbReference type="Gene3D" id="3.10.590.10">
    <property type="entry name" value="ph1033 like domains"/>
    <property type="match status" value="1"/>
</dbReference>
<dbReference type="CDD" id="cd21134">
    <property type="entry name" value="YTH"/>
    <property type="match status" value="1"/>
</dbReference>
<gene>
    <name evidence="4" type="ORF">OIU77_003662</name>
</gene>
<dbReference type="InterPro" id="IPR007275">
    <property type="entry name" value="YTH_domain"/>
</dbReference>
<evidence type="ECO:0000259" key="3">
    <source>
        <dbReference type="PROSITE" id="PS50882"/>
    </source>
</evidence>
<dbReference type="PANTHER" id="PTHR12357:SF89">
    <property type="entry name" value="YTH DOMAIN-CONTAINING FAMILY PROTEIN"/>
    <property type="match status" value="1"/>
</dbReference>
<dbReference type="Pfam" id="PF04146">
    <property type="entry name" value="YTH"/>
    <property type="match status" value="1"/>
</dbReference>
<feature type="compositionally biased region" description="Basic and acidic residues" evidence="1">
    <location>
        <begin position="193"/>
        <end position="210"/>
    </location>
</feature>
<proteinExistence type="predicted"/>
<feature type="transmembrane region" description="Helical" evidence="2">
    <location>
        <begin position="158"/>
        <end position="179"/>
    </location>
</feature>
<keyword evidence="5" id="KW-1185">Reference proteome</keyword>
<evidence type="ECO:0000256" key="2">
    <source>
        <dbReference type="SAM" id="Phobius"/>
    </source>
</evidence>
<keyword evidence="2" id="KW-1133">Transmembrane helix</keyword>
<evidence type="ECO:0000313" key="5">
    <source>
        <dbReference type="Proteomes" id="UP001141253"/>
    </source>
</evidence>
<dbReference type="InterPro" id="IPR045168">
    <property type="entry name" value="YTH_prot"/>
</dbReference>
<comment type="caution">
    <text evidence="4">The sequence shown here is derived from an EMBL/GenBank/DDBJ whole genome shotgun (WGS) entry which is preliminary data.</text>
</comment>
<feature type="domain" description="YTH" evidence="3">
    <location>
        <begin position="567"/>
        <end position="704"/>
    </location>
</feature>
<feature type="compositionally biased region" description="Polar residues" evidence="1">
    <location>
        <begin position="213"/>
        <end position="227"/>
    </location>
</feature>
<dbReference type="Proteomes" id="UP001141253">
    <property type="component" value="Chromosome 7"/>
</dbReference>
<protein>
    <recommendedName>
        <fullName evidence="3">YTH domain-containing protein</fullName>
    </recommendedName>
</protein>
<feature type="region of interest" description="Disordered" evidence="1">
    <location>
        <begin position="515"/>
        <end position="545"/>
    </location>
</feature>
<evidence type="ECO:0000256" key="1">
    <source>
        <dbReference type="SAM" id="MobiDB-lite"/>
    </source>
</evidence>
<dbReference type="Gene3D" id="1.20.1250.20">
    <property type="entry name" value="MFS general substrate transporter like domains"/>
    <property type="match status" value="1"/>
</dbReference>
<feature type="transmembrane region" description="Helical" evidence="2">
    <location>
        <begin position="128"/>
        <end position="151"/>
    </location>
</feature>
<keyword evidence="2" id="KW-0472">Membrane</keyword>
<keyword evidence="2" id="KW-0812">Transmembrane</keyword>
<sequence length="813" mass="89661">MADGGPRYTIDEALVTMGFGKLHFHVLLHAGMGWVSDAMEVMILSFVGPAFHSKWGLTSSHEESIITTVVFAGWSIYMGRNFGQIWKEVNLASMGGNLCKCIFILRPRVDDHGYAIKLKKQSQKPANIYYTEVFITSFAEFPGLILSALVIDRLGRKLSMAAMLFVCSIFLLPLTHSVMAATQSPSQPAPDRVPAEEKPAESDNMKERPLSAKNETSVSPNSSQDTAPSGHPRDTTGQPGAFGSPGDRAVYPPNIYAPQAQAFYYRGYDNATGEWDEYPPYINAEGLEMGSPGVYNDNPSLVFHTGYAYSPQMPYGPYSPVTTPLPSIGGDAQLYSSQQFPFSGPPYYQHLGPNMSYITSPTPVSQPEFNALLDQLAGAVFQETMVFMISSRGFDGLRSGGLWSDWSKPSDRNRPLTPFSPPVSPQPIGNLVSFGQNVGMASQQQRSFYGAGSGSSSYNRAYLQSGYNQGSSFGSASISSLGTNSRGWLSLENNRRRGRSSVSLCGCNGSLDILSEQNRGPRASKPKAQNTAEHGPSVETNKHIKPSAKIHDESYNHPDFVIEYEDAKFFIIKSYSEDNVHKSIKYGVWASTPNGNRKLDTTYREAKEKQDPCPVFLLFSVNASAQFCGVAEMTGPVDFDKNVDYWQQDKWNGQFPVKWHLIKDVPNSQFRHIVLENNDNKPVTNSRDTQEVKLEQGIEMLSIFKNYETDMSILDDFDFYEDRQKAMQERKARQQASFMADVVGESEHRNAVTLPTDIIKQMTKSFAQVVCLDESSKEGAVTGSRVSSGTDGSVGARVKLEDGITTVNPSQTS</sequence>
<reference evidence="4" key="2">
    <citation type="journal article" date="2023" name="Int. J. Mol. Sci.">
        <title>De Novo Assembly and Annotation of 11 Diverse Shrub Willow (Salix) Genomes Reveals Novel Gene Organization in Sex-Linked Regions.</title>
        <authorList>
            <person name="Hyden B."/>
            <person name="Feng K."/>
            <person name="Yates T.B."/>
            <person name="Jawdy S."/>
            <person name="Cereghino C."/>
            <person name="Smart L.B."/>
            <person name="Muchero W."/>
        </authorList>
    </citation>
    <scope>NUCLEOTIDE SEQUENCE</scope>
    <source>
        <tissue evidence="4">Shoot tip</tissue>
    </source>
</reference>
<dbReference type="PROSITE" id="PS50882">
    <property type="entry name" value="YTH"/>
    <property type="match status" value="1"/>
</dbReference>